<keyword evidence="2" id="KW-0223">Dioxygenase</keyword>
<evidence type="ECO:0000256" key="4">
    <source>
        <dbReference type="PROSITE-ProRule" id="PRU00339"/>
    </source>
</evidence>
<gene>
    <name evidence="6" type="ORF">HNQ52_002399</name>
</gene>
<dbReference type="SUPFAM" id="SSF51197">
    <property type="entry name" value="Clavaminate synthase-like"/>
    <property type="match status" value="1"/>
</dbReference>
<dbReference type="GO" id="GO:0062101">
    <property type="term" value="F:peptidyl-aspartic acid 3-dioxygenase activity"/>
    <property type="evidence" value="ECO:0007669"/>
    <property type="project" value="UniProtKB-EC"/>
</dbReference>
<dbReference type="SUPFAM" id="SSF48452">
    <property type="entry name" value="TPR-like"/>
    <property type="match status" value="1"/>
</dbReference>
<keyword evidence="4" id="KW-0802">TPR repeat</keyword>
<comment type="similarity">
    <text evidence="1">Belongs to the aspartyl/asparaginyl beta-hydroxylase family.</text>
</comment>
<feature type="domain" description="Aspartyl/asparaginy/proline hydroxylase" evidence="5">
    <location>
        <begin position="248"/>
        <end position="411"/>
    </location>
</feature>
<dbReference type="RefSeq" id="WP_183961399.1">
    <property type="nucleotide sequence ID" value="NZ_JACHHP010000004.1"/>
</dbReference>
<dbReference type="Gene3D" id="1.25.40.10">
    <property type="entry name" value="Tetratricopeptide repeat domain"/>
    <property type="match status" value="1"/>
</dbReference>
<reference evidence="6 7" key="1">
    <citation type="submission" date="2020-08" db="EMBL/GenBank/DDBJ databases">
        <title>Genomic Encyclopedia of Type Strains, Phase IV (KMG-IV): sequencing the most valuable type-strain genomes for metagenomic binning, comparative biology and taxonomic classification.</title>
        <authorList>
            <person name="Goeker M."/>
        </authorList>
    </citation>
    <scope>NUCLEOTIDE SEQUENCE [LARGE SCALE GENOMIC DNA]</scope>
    <source>
        <strain evidence="6 7">DSM 24163</strain>
    </source>
</reference>
<dbReference type="InterPro" id="IPR011990">
    <property type="entry name" value="TPR-like_helical_dom_sf"/>
</dbReference>
<dbReference type="InterPro" id="IPR019734">
    <property type="entry name" value="TPR_rpt"/>
</dbReference>
<comment type="caution">
    <text evidence="6">The sequence shown here is derived from an EMBL/GenBank/DDBJ whole genome shotgun (WGS) entry which is preliminary data.</text>
</comment>
<dbReference type="PROSITE" id="PS50005">
    <property type="entry name" value="TPR"/>
    <property type="match status" value="1"/>
</dbReference>
<dbReference type="Pfam" id="PF05118">
    <property type="entry name" value="Asp_Arg_Hydrox"/>
    <property type="match status" value="1"/>
</dbReference>
<keyword evidence="7" id="KW-1185">Reference proteome</keyword>
<organism evidence="6 7">
    <name type="scientific">Chiayiivirga flava</name>
    <dbReference type="NCBI Taxonomy" id="659595"/>
    <lineage>
        <taxon>Bacteria</taxon>
        <taxon>Pseudomonadati</taxon>
        <taxon>Pseudomonadota</taxon>
        <taxon>Gammaproteobacteria</taxon>
        <taxon>Lysobacterales</taxon>
        <taxon>Lysobacteraceae</taxon>
        <taxon>Chiayiivirga</taxon>
    </lineage>
</organism>
<evidence type="ECO:0000256" key="3">
    <source>
        <dbReference type="ARBA" id="ARBA00023002"/>
    </source>
</evidence>
<evidence type="ECO:0000259" key="5">
    <source>
        <dbReference type="Pfam" id="PF05118"/>
    </source>
</evidence>
<dbReference type="Gene3D" id="2.60.120.330">
    <property type="entry name" value="B-lactam Antibiotic, Isopenicillin N Synthase, Chain"/>
    <property type="match status" value="1"/>
</dbReference>
<proteinExistence type="inferred from homology"/>
<dbReference type="GO" id="GO:0016020">
    <property type="term" value="C:membrane"/>
    <property type="evidence" value="ECO:0007669"/>
    <property type="project" value="TreeGrafter"/>
</dbReference>
<dbReference type="Proteomes" id="UP000521199">
    <property type="component" value="Unassembled WGS sequence"/>
</dbReference>
<accession>A0A7W8D6J4</accession>
<dbReference type="InterPro" id="IPR027443">
    <property type="entry name" value="IPNS-like_sf"/>
</dbReference>
<dbReference type="Pfam" id="PF14559">
    <property type="entry name" value="TPR_19"/>
    <property type="match status" value="1"/>
</dbReference>
<dbReference type="PANTHER" id="PTHR46332">
    <property type="entry name" value="ASPARTATE BETA-HYDROXYLASE DOMAIN-CONTAINING PROTEIN 2"/>
    <property type="match status" value="1"/>
</dbReference>
<dbReference type="EC" id="1.14.11.16" evidence="6"/>
<evidence type="ECO:0000313" key="7">
    <source>
        <dbReference type="Proteomes" id="UP000521199"/>
    </source>
</evidence>
<dbReference type="InterPro" id="IPR051821">
    <property type="entry name" value="Asp/Asn_beta-hydroxylase"/>
</dbReference>
<dbReference type="PANTHER" id="PTHR46332:SF5">
    <property type="entry name" value="ASPARTATE BETA-HYDROXYLASE DOMAIN CONTAINING 2"/>
    <property type="match status" value="1"/>
</dbReference>
<feature type="repeat" description="TPR" evidence="4">
    <location>
        <begin position="80"/>
        <end position="113"/>
    </location>
</feature>
<evidence type="ECO:0000256" key="1">
    <source>
        <dbReference type="ARBA" id="ARBA00007730"/>
    </source>
</evidence>
<protein>
    <submittedName>
        <fullName evidence="6">Aspartate beta-hydroxylase</fullName>
        <ecNumber evidence="6">1.14.11.16</ecNumber>
    </submittedName>
</protein>
<dbReference type="EMBL" id="JACHHP010000004">
    <property type="protein sequence ID" value="MBB5208849.1"/>
    <property type="molecule type" value="Genomic_DNA"/>
</dbReference>
<evidence type="ECO:0000256" key="2">
    <source>
        <dbReference type="ARBA" id="ARBA00022964"/>
    </source>
</evidence>
<dbReference type="AlphaFoldDB" id="A0A7W8D6J4"/>
<dbReference type="InterPro" id="IPR007803">
    <property type="entry name" value="Asp/Arg/Pro-Hydrxlase"/>
</dbReference>
<name>A0A7W8D6J4_9GAMM</name>
<dbReference type="SMART" id="SM00028">
    <property type="entry name" value="TPR"/>
    <property type="match status" value="3"/>
</dbReference>
<keyword evidence="3 6" id="KW-0560">Oxidoreductase</keyword>
<sequence length="444" mass="49162">MPTPPSLVSLDIDAQLRQANLLLQRGDSAGATRLLRGVLDHDAANVPALNLLARLALGSGRAWDAVQILRRGVQANPRHPVLQHNLALALAQNNKMDHAIEALRTAVALKPDYLSAWLYLGGYLQKQRQEAAACGAFMRALSVGAALSRHGAPELQQPEIRQMVQHAQAAVQQIRSDVFERALAPVRARVGREALARIQGAVDIYLQRRPANYPPKQRPAGMFIPDLPPRPFFEREDLPWVETLEAGIPVIREELLALMQTDNPFTPYVQLPPDSPQARDWAIVNHSDTWASRHVYRHGELIESTAALCPRTVALLDTVPVMRIPGHAPEVLFSVLKARSRIPAHHGTVNGRLIIHVPLIVPFNCGALKAADEQRTWEEGKCIIFDDSFAHEAWNDSDHTRVVLLVDTWNPYLSEAEREAFSAALVAIDDFTMQALGEHANAFV</sequence>
<evidence type="ECO:0000313" key="6">
    <source>
        <dbReference type="EMBL" id="MBB5208849.1"/>
    </source>
</evidence>